<dbReference type="InterPro" id="IPR000719">
    <property type="entry name" value="Prot_kinase_dom"/>
</dbReference>
<keyword evidence="4" id="KW-0723">Serine/threonine-protein kinase</keyword>
<feature type="domain" description="Protein kinase" evidence="14">
    <location>
        <begin position="1"/>
        <end position="75"/>
    </location>
</feature>
<dbReference type="GO" id="GO:0005524">
    <property type="term" value="F:ATP binding"/>
    <property type="evidence" value="ECO:0007669"/>
    <property type="project" value="UniProtKB-KW"/>
</dbReference>
<dbReference type="GO" id="GO:0004674">
    <property type="term" value="F:protein serine/threonine kinase activity"/>
    <property type="evidence" value="ECO:0007669"/>
    <property type="project" value="UniProtKB-KW"/>
</dbReference>
<evidence type="ECO:0000313" key="16">
    <source>
        <dbReference type="Proteomes" id="UP000737018"/>
    </source>
</evidence>
<name>A0A8J4QCE3_9ROSI</name>
<evidence type="ECO:0000256" key="13">
    <source>
        <dbReference type="ARBA" id="ARBA00048679"/>
    </source>
</evidence>
<evidence type="ECO:0000256" key="2">
    <source>
        <dbReference type="ARBA" id="ARBA00012513"/>
    </source>
</evidence>
<dbReference type="PROSITE" id="PS50011">
    <property type="entry name" value="PROTEIN_KINASE_DOM"/>
    <property type="match status" value="1"/>
</dbReference>
<protein>
    <recommendedName>
        <fullName evidence="2">non-specific serine/threonine protein kinase</fullName>
        <ecNumber evidence="2">2.7.11.1</ecNumber>
    </recommendedName>
</protein>
<comment type="subcellular location">
    <subcellularLocation>
        <location evidence="1">Cell membrane</location>
        <topology evidence="1">Single-pass membrane protein</topology>
    </subcellularLocation>
</comment>
<accession>A0A8J4QCE3</accession>
<dbReference type="Pfam" id="PF00069">
    <property type="entry name" value="Pkinase"/>
    <property type="match status" value="1"/>
</dbReference>
<evidence type="ECO:0000256" key="12">
    <source>
        <dbReference type="ARBA" id="ARBA00047899"/>
    </source>
</evidence>
<keyword evidence="7" id="KW-0547">Nucleotide-binding</keyword>
<keyword evidence="10" id="KW-1133">Transmembrane helix</keyword>
<organism evidence="15 16">
    <name type="scientific">Castanea mollissima</name>
    <name type="common">Chinese chestnut</name>
    <dbReference type="NCBI Taxonomy" id="60419"/>
    <lineage>
        <taxon>Eukaryota</taxon>
        <taxon>Viridiplantae</taxon>
        <taxon>Streptophyta</taxon>
        <taxon>Embryophyta</taxon>
        <taxon>Tracheophyta</taxon>
        <taxon>Spermatophyta</taxon>
        <taxon>Magnoliopsida</taxon>
        <taxon>eudicotyledons</taxon>
        <taxon>Gunneridae</taxon>
        <taxon>Pentapetalae</taxon>
        <taxon>rosids</taxon>
        <taxon>fabids</taxon>
        <taxon>Fagales</taxon>
        <taxon>Fagaceae</taxon>
        <taxon>Castanea</taxon>
    </lineage>
</organism>
<evidence type="ECO:0000259" key="14">
    <source>
        <dbReference type="PROSITE" id="PS50011"/>
    </source>
</evidence>
<dbReference type="OrthoDB" id="2015071at2759"/>
<proteinExistence type="predicted"/>
<evidence type="ECO:0000256" key="7">
    <source>
        <dbReference type="ARBA" id="ARBA00022741"/>
    </source>
</evidence>
<evidence type="ECO:0000256" key="4">
    <source>
        <dbReference type="ARBA" id="ARBA00022527"/>
    </source>
</evidence>
<dbReference type="AlphaFoldDB" id="A0A8J4QCE3"/>
<gene>
    <name evidence="15" type="ORF">CMV_026918</name>
</gene>
<dbReference type="Gene3D" id="1.10.510.10">
    <property type="entry name" value="Transferase(Phosphotransferase) domain 1"/>
    <property type="match status" value="1"/>
</dbReference>
<keyword evidence="9" id="KW-0067">ATP-binding</keyword>
<evidence type="ECO:0000256" key="11">
    <source>
        <dbReference type="ARBA" id="ARBA00023136"/>
    </source>
</evidence>
<evidence type="ECO:0000256" key="6">
    <source>
        <dbReference type="ARBA" id="ARBA00022692"/>
    </source>
</evidence>
<reference evidence="15" key="1">
    <citation type="submission" date="2020-03" db="EMBL/GenBank/DDBJ databases">
        <title>Castanea mollissima Vanexum genome sequencing.</title>
        <authorList>
            <person name="Staton M."/>
        </authorList>
    </citation>
    <scope>NUCLEOTIDE SEQUENCE</scope>
    <source>
        <tissue evidence="15">Leaf</tissue>
    </source>
</reference>
<feature type="non-terminal residue" evidence="15">
    <location>
        <position position="1"/>
    </location>
</feature>
<keyword evidence="16" id="KW-1185">Reference proteome</keyword>
<dbReference type="InterPro" id="IPR011009">
    <property type="entry name" value="Kinase-like_dom_sf"/>
</dbReference>
<dbReference type="SUPFAM" id="SSF56112">
    <property type="entry name" value="Protein kinase-like (PK-like)"/>
    <property type="match status" value="1"/>
</dbReference>
<dbReference type="PANTHER" id="PTHR47982:SF35">
    <property type="entry name" value="PROLINE-RICH RECEPTOR-LIKE PROTEIN KINASE PERK1-RELATED"/>
    <property type="match status" value="1"/>
</dbReference>
<comment type="caution">
    <text evidence="15">The sequence shown here is derived from an EMBL/GenBank/DDBJ whole genome shotgun (WGS) entry which is preliminary data.</text>
</comment>
<dbReference type="Proteomes" id="UP000737018">
    <property type="component" value="Unassembled WGS sequence"/>
</dbReference>
<dbReference type="InterPro" id="IPR047117">
    <property type="entry name" value="PERK1-13-like"/>
</dbReference>
<keyword evidence="5" id="KW-0808">Transferase</keyword>
<evidence type="ECO:0000313" key="15">
    <source>
        <dbReference type="EMBL" id="KAF3946862.1"/>
    </source>
</evidence>
<keyword evidence="6" id="KW-0812">Transmembrane</keyword>
<dbReference type="InterPro" id="IPR008271">
    <property type="entry name" value="Ser/Thr_kinase_AS"/>
</dbReference>
<evidence type="ECO:0000256" key="3">
    <source>
        <dbReference type="ARBA" id="ARBA00022475"/>
    </source>
</evidence>
<keyword evidence="11" id="KW-0472">Membrane</keyword>
<dbReference type="EC" id="2.7.11.1" evidence="2"/>
<evidence type="ECO:0000256" key="10">
    <source>
        <dbReference type="ARBA" id="ARBA00022989"/>
    </source>
</evidence>
<dbReference type="PROSITE" id="PS00108">
    <property type="entry name" value="PROTEIN_KINASE_ST"/>
    <property type="match status" value="1"/>
</dbReference>
<evidence type="ECO:0000256" key="5">
    <source>
        <dbReference type="ARBA" id="ARBA00022679"/>
    </source>
</evidence>
<comment type="catalytic activity">
    <reaction evidence="12">
        <text>L-threonyl-[protein] + ATP = O-phospho-L-threonyl-[protein] + ADP + H(+)</text>
        <dbReference type="Rhea" id="RHEA:46608"/>
        <dbReference type="Rhea" id="RHEA-COMP:11060"/>
        <dbReference type="Rhea" id="RHEA-COMP:11605"/>
        <dbReference type="ChEBI" id="CHEBI:15378"/>
        <dbReference type="ChEBI" id="CHEBI:30013"/>
        <dbReference type="ChEBI" id="CHEBI:30616"/>
        <dbReference type="ChEBI" id="CHEBI:61977"/>
        <dbReference type="ChEBI" id="CHEBI:456216"/>
        <dbReference type="EC" id="2.7.11.1"/>
    </reaction>
</comment>
<dbReference type="PANTHER" id="PTHR47982">
    <property type="entry name" value="PROLINE-RICH RECEPTOR-LIKE PROTEIN KINASE PERK4"/>
    <property type="match status" value="1"/>
</dbReference>
<evidence type="ECO:0000256" key="8">
    <source>
        <dbReference type="ARBA" id="ARBA00022777"/>
    </source>
</evidence>
<comment type="catalytic activity">
    <reaction evidence="13">
        <text>L-seryl-[protein] + ATP = O-phospho-L-seryl-[protein] + ADP + H(+)</text>
        <dbReference type="Rhea" id="RHEA:17989"/>
        <dbReference type="Rhea" id="RHEA-COMP:9863"/>
        <dbReference type="Rhea" id="RHEA-COMP:11604"/>
        <dbReference type="ChEBI" id="CHEBI:15378"/>
        <dbReference type="ChEBI" id="CHEBI:29999"/>
        <dbReference type="ChEBI" id="CHEBI:30616"/>
        <dbReference type="ChEBI" id="CHEBI:83421"/>
        <dbReference type="ChEBI" id="CHEBI:456216"/>
        <dbReference type="EC" id="2.7.11.1"/>
    </reaction>
</comment>
<evidence type="ECO:0000256" key="1">
    <source>
        <dbReference type="ARBA" id="ARBA00004162"/>
    </source>
</evidence>
<dbReference type="GO" id="GO:0005886">
    <property type="term" value="C:plasma membrane"/>
    <property type="evidence" value="ECO:0007669"/>
    <property type="project" value="UniProtKB-SubCell"/>
</dbReference>
<dbReference type="EMBL" id="JRKL02008503">
    <property type="protein sequence ID" value="KAF3946862.1"/>
    <property type="molecule type" value="Genomic_DNA"/>
</dbReference>
<keyword evidence="3" id="KW-1003">Cell membrane</keyword>
<sequence>LHFHLHGKEKPIIDWPARMKIALGCANGLAYLHEECHPQIIHRDIKAANILLDDKFDVKVGFYKRFDMILYEVSW</sequence>
<evidence type="ECO:0000256" key="9">
    <source>
        <dbReference type="ARBA" id="ARBA00022840"/>
    </source>
</evidence>
<keyword evidence="8" id="KW-0418">Kinase</keyword>